<feature type="region of interest" description="Disordered" evidence="3">
    <location>
        <begin position="1262"/>
        <end position="1285"/>
    </location>
</feature>
<feature type="domain" description="Bacteriophage tail tape measure N-terminal" evidence="5">
    <location>
        <begin position="304"/>
        <end position="515"/>
    </location>
</feature>
<accession>B7KSU9</accession>
<evidence type="ECO:0000313" key="7">
    <source>
        <dbReference type="Proteomes" id="UP000002385"/>
    </source>
</evidence>
<evidence type="ECO:0000313" key="6">
    <source>
        <dbReference type="EMBL" id="ACK82451.1"/>
    </source>
</evidence>
<dbReference type="Pfam" id="PF06791">
    <property type="entry name" value="TMP_2"/>
    <property type="match status" value="1"/>
</dbReference>
<sequence>MASVAALRTVKVSYISEGAEKFRADADAAASSQTNLAQQSERAALVSEQAARRQLSATTAFEKLRATVDPTVRALQQYERGLSVVDRALRQDASIANEAAEAQRLLQRRYDDAAAAANRLSVEQRALARDTIAAREAAIAQASAFQATLNQRLGIRSPSVGGERASDFAAAAEAADRLRARYDPLFQAQRAYRADLTELRGALSAGVLAEDAYTAAVSRRKTAFVDQIATLGRVSAAEREMAAASERSAAAARSVANASAGWQGLGAMGAASLAEVQVARARADANAEASRRLGGLGTAANQNAAGRRLRSDEITNLIYQGGDITAQLGSGSPLSMIALQQGPQIAQVFAGPGGASVKGAFGQAAEAVGGFLTRIGPVGIALGGVTLAAGVGTAALMSYRSAQIETERALGGVGRASGVTLAQINALADGQSRALGLTRNATREMAVTFASTGRVGSEVLPGALAATRGFAGFLGVDQQEGATALAGILSDVSRGAGELADRYGLLSDAQAESIQRMDAQGNRLGAQKRLLDALRDSTRDLGQEQSRWSRLSGLVSDTWSGIGSLTDRALGGTGGGADEQIRGVLQERLRQQQSGIGRAASSRGGDLEDINNAIAQTKRELEVVEARITRARTISQEIDNNRLSAEIGAIVRGLSPAEEALKRLEDGAQKIRSGLSRLPLDEQRAAQNALDGMVRSSEALRDNMKAGGEQFAASLRQAQFDSQTVGFTDRNRSAAQIDFDFKARAEQALSSGTASEQNARLQALEMERVTRIQTLERQNQLDLNRTGGAFSRFDPTLQSQILSAARGSVSAEIIAAIAGKESSGNANVGYSKILGEDGRPSSAYGLGQITRGTAQEAVRLGYLPQGFDRTDVATMAQGIAGVLQMKIDQNGGDLSRGIMAYRGSNDPSVNRAYLAEVNRKSGQMGDVSEAGLARDQDANARALKSANDNLRLNTELYGVNGAVLEAQTRATEQYNALLARGVTAADAASIAFSGLNDKLVSVERTGRLVQFTRDDQFSRDQLGRDRIDQQAYATARSRFGDTTSPEAQAAIGRTRDTLEMSETKSLFTDGVTSFVTDLRRGGDAATALSNAFGNAADRLIAKVMDSAISSAFGAIGNGPGGGGIGGFISSMFGGGNATGATLYSSPAGPGFSAGGYTGTGGRLEPAGIVHRGEVVWSQGDVARVGGVAVAEAIRRGLPGYATGGPVGAPAWMPPPANAVSGAAPAFNFIDQRPAGSPDIEPTARRRPDGGFDVIVRSVEGRMGQRAASGQGPFKQAAGGAGFRNG</sequence>
<dbReference type="Proteomes" id="UP000002385">
    <property type="component" value="Chromosome"/>
</dbReference>
<reference evidence="6 7" key="2">
    <citation type="journal article" date="2012" name="J. Bacteriol.">
        <title>Complete genome sequences of six strains of the genus Methylobacterium.</title>
        <authorList>
            <person name="Marx C.J."/>
            <person name="Bringel F."/>
            <person name="Chistoserdova L."/>
            <person name="Moulin L."/>
            <person name="Farhan Ul Haque M."/>
            <person name="Fleischman D.E."/>
            <person name="Gruffaz C."/>
            <person name="Jourand P."/>
            <person name="Knief C."/>
            <person name="Lee M.C."/>
            <person name="Muller E.E."/>
            <person name="Nadalig T."/>
            <person name="Peyraud R."/>
            <person name="Roselli S."/>
            <person name="Russ L."/>
            <person name="Goodwin L.A."/>
            <person name="Ivanova N."/>
            <person name="Kyrpides N."/>
            <person name="Lajus A."/>
            <person name="Land M.L."/>
            <person name="Medigue C."/>
            <person name="Mikhailova N."/>
            <person name="Nolan M."/>
            <person name="Woyke T."/>
            <person name="Stolyar S."/>
            <person name="Vorholt J.A."/>
            <person name="Vuilleumier S."/>
        </authorList>
    </citation>
    <scope>NUCLEOTIDE SEQUENCE [LARGE SCALE GENOMIC DNA]</scope>
    <source>
        <strain evidence="7">CM4 / NCIMB 13688</strain>
    </source>
</reference>
<keyword evidence="2" id="KW-0175">Coiled coil</keyword>
<evidence type="ECO:0000259" key="4">
    <source>
        <dbReference type="Pfam" id="PF01464"/>
    </source>
</evidence>
<dbReference type="HOGENOM" id="CLU_005699_0_0_5"/>
<evidence type="ECO:0000256" key="2">
    <source>
        <dbReference type="SAM" id="Coils"/>
    </source>
</evidence>
<evidence type="ECO:0000259" key="5">
    <source>
        <dbReference type="Pfam" id="PF06791"/>
    </source>
</evidence>
<proteinExistence type="inferred from homology"/>
<dbReference type="InterPro" id="IPR008258">
    <property type="entry name" value="Transglycosylase_SLT_dom_1"/>
</dbReference>
<comment type="similarity">
    <text evidence="1">Belongs to the virb1 family.</text>
</comment>
<dbReference type="KEGG" id="mch:Mchl_1587"/>
<gene>
    <name evidence="6" type="ordered locus">Mchl_1587</name>
</gene>
<feature type="coiled-coil region" evidence="2">
    <location>
        <begin position="607"/>
        <end position="634"/>
    </location>
</feature>
<name>B7KSU9_METC4</name>
<dbReference type="SUPFAM" id="SSF53955">
    <property type="entry name" value="Lysozyme-like"/>
    <property type="match status" value="1"/>
</dbReference>
<evidence type="ECO:0000256" key="3">
    <source>
        <dbReference type="SAM" id="MobiDB-lite"/>
    </source>
</evidence>
<dbReference type="Pfam" id="PF01464">
    <property type="entry name" value="SLT"/>
    <property type="match status" value="1"/>
</dbReference>
<organism evidence="6 7">
    <name type="scientific">Methylorubrum extorquens (strain CM4 / NCIMB 13688)</name>
    <name type="common">Methylobacterium extorquens</name>
    <dbReference type="NCBI Taxonomy" id="440085"/>
    <lineage>
        <taxon>Bacteria</taxon>
        <taxon>Pseudomonadati</taxon>
        <taxon>Pseudomonadota</taxon>
        <taxon>Alphaproteobacteria</taxon>
        <taxon>Hyphomicrobiales</taxon>
        <taxon>Methylobacteriaceae</taxon>
        <taxon>Methylorubrum</taxon>
    </lineage>
</organism>
<protein>
    <submittedName>
        <fullName evidence="6">Lytic transglycosylase catalytic</fullName>
    </submittedName>
</protein>
<dbReference type="InterPro" id="IPR009628">
    <property type="entry name" value="Phage_tape_measure_N"/>
</dbReference>
<feature type="domain" description="Transglycosylase SLT" evidence="4">
    <location>
        <begin position="805"/>
        <end position="902"/>
    </location>
</feature>
<evidence type="ECO:0000256" key="1">
    <source>
        <dbReference type="ARBA" id="ARBA00009387"/>
    </source>
</evidence>
<dbReference type="InterPro" id="IPR023346">
    <property type="entry name" value="Lysozyme-like_dom_sf"/>
</dbReference>
<reference evidence="7" key="1">
    <citation type="submission" date="2008-12" db="EMBL/GenBank/DDBJ databases">
        <title>Complete sequence of chromosome of Methylobacterium chloromethanicum CM4.</title>
        <authorList>
            <consortium name="US DOE Joint Genome Institute"/>
            <person name="Lucas S."/>
            <person name="Copeland A."/>
            <person name="Lapidus A."/>
            <person name="Glavina del Rio T."/>
            <person name="Dalin E."/>
            <person name="Tice H."/>
            <person name="Bruce D."/>
            <person name="Goodwin L."/>
            <person name="Pitluck S."/>
            <person name="Chertkov O."/>
            <person name="Brettin T."/>
            <person name="Detter J.C."/>
            <person name="Han C."/>
            <person name="Larimer F."/>
            <person name="Land M."/>
            <person name="Hauser L."/>
            <person name="Kyrpides N."/>
            <person name="Mikhailova N."/>
            <person name="Marx C."/>
            <person name="Richardson P."/>
        </authorList>
    </citation>
    <scope>NUCLEOTIDE SEQUENCE [LARGE SCALE GENOMIC DNA]</scope>
    <source>
        <strain evidence="7">CM4 / NCIMB 13688</strain>
    </source>
</reference>
<dbReference type="RefSeq" id="WP_015950270.1">
    <property type="nucleotide sequence ID" value="NC_011757.1"/>
</dbReference>
<dbReference type="Gene3D" id="1.10.530.10">
    <property type="match status" value="1"/>
</dbReference>
<dbReference type="EMBL" id="CP001298">
    <property type="protein sequence ID" value="ACK82451.1"/>
    <property type="molecule type" value="Genomic_DNA"/>
</dbReference>